<evidence type="ECO:0000259" key="3">
    <source>
        <dbReference type="PROSITE" id="PS50014"/>
    </source>
</evidence>
<feature type="domain" description="NET" evidence="4">
    <location>
        <begin position="104"/>
        <end position="182"/>
    </location>
</feature>
<keyword evidence="6" id="KW-1185">Reference proteome</keyword>
<evidence type="ECO:0000313" key="6">
    <source>
        <dbReference type="Proteomes" id="UP000078348"/>
    </source>
</evidence>
<dbReference type="GO" id="GO:0006355">
    <property type="term" value="P:regulation of DNA-templated transcription"/>
    <property type="evidence" value="ECO:0007669"/>
    <property type="project" value="TreeGrafter"/>
</dbReference>
<evidence type="ECO:0000256" key="1">
    <source>
        <dbReference type="ARBA" id="ARBA00023117"/>
    </source>
</evidence>
<evidence type="ECO:0000313" key="5">
    <source>
        <dbReference type="EMBL" id="OAO16810.1"/>
    </source>
</evidence>
<dbReference type="InterPro" id="IPR050935">
    <property type="entry name" value="Bromo_chromatin_reader"/>
</dbReference>
<dbReference type="AlphaFoldDB" id="A0A196SIE7"/>
<dbReference type="OrthoDB" id="21449at2759"/>
<sequence>MYENLCKRLVNDFIANPDAEPFLHPVPWKEWNLLDYPTIVKVPMDLSTVKTKLENREYGDAYSFAADMRLIWSNCLLYNPEGTEIRVYAQKLQGLFEDKFRQLVNQLPEDEKMPSVEKRREFAQNFNQLSAAQITHIVECVTKECPNAIETTPTGKIDIVVDKMRVSTLRSLLQYEEECMKE</sequence>
<dbReference type="GO" id="GO:0000785">
    <property type="term" value="C:chromatin"/>
    <property type="evidence" value="ECO:0007669"/>
    <property type="project" value="TreeGrafter"/>
</dbReference>
<dbReference type="EMBL" id="LXWW01000059">
    <property type="protein sequence ID" value="OAO16810.1"/>
    <property type="molecule type" value="Genomic_DNA"/>
</dbReference>
<dbReference type="Gene3D" id="1.20.920.10">
    <property type="entry name" value="Bromodomain-like"/>
    <property type="match status" value="1"/>
</dbReference>
<name>A0A196SIE7_BLAHN</name>
<dbReference type="PANTHER" id="PTHR22880">
    <property type="entry name" value="FALZ-RELATED BROMODOMAIN-CONTAINING PROTEINS"/>
    <property type="match status" value="1"/>
</dbReference>
<evidence type="ECO:0000259" key="4">
    <source>
        <dbReference type="PROSITE" id="PS51525"/>
    </source>
</evidence>
<dbReference type="InterPro" id="IPR027353">
    <property type="entry name" value="NET_dom"/>
</dbReference>
<reference evidence="5 6" key="1">
    <citation type="submission" date="2016-05" db="EMBL/GenBank/DDBJ databases">
        <title>Nuclear genome of Blastocystis sp. subtype 1 NandII.</title>
        <authorList>
            <person name="Gentekaki E."/>
            <person name="Curtis B."/>
            <person name="Stairs C."/>
            <person name="Eme L."/>
            <person name="Herman E."/>
            <person name="Klimes V."/>
            <person name="Arias M.C."/>
            <person name="Elias M."/>
            <person name="Hilliou F."/>
            <person name="Klute M."/>
            <person name="Malik S.-B."/>
            <person name="Pightling A."/>
            <person name="Rachubinski R."/>
            <person name="Salas D."/>
            <person name="Schlacht A."/>
            <person name="Suga H."/>
            <person name="Archibald J."/>
            <person name="Ball S.G."/>
            <person name="Clark G."/>
            <person name="Dacks J."/>
            <person name="Van Der Giezen M."/>
            <person name="Tsaousis A."/>
            <person name="Roger A."/>
        </authorList>
    </citation>
    <scope>NUCLEOTIDE SEQUENCE [LARGE SCALE GENOMIC DNA]</scope>
    <source>
        <strain evidence="6">ATCC 50177 / NandII</strain>
    </source>
</reference>
<proteinExistence type="predicted"/>
<dbReference type="GO" id="GO:0005634">
    <property type="term" value="C:nucleus"/>
    <property type="evidence" value="ECO:0007669"/>
    <property type="project" value="TreeGrafter"/>
</dbReference>
<comment type="caution">
    <text evidence="5">The sequence shown here is derived from an EMBL/GenBank/DDBJ whole genome shotgun (WGS) entry which is preliminary data.</text>
</comment>
<dbReference type="PRINTS" id="PR00503">
    <property type="entry name" value="BROMODOMAIN"/>
</dbReference>
<gene>
    <name evidence="5" type="ORF">AV274_1475</name>
</gene>
<dbReference type="SMART" id="SM00297">
    <property type="entry name" value="BROMO"/>
    <property type="match status" value="1"/>
</dbReference>
<dbReference type="Pfam" id="PF17035">
    <property type="entry name" value="BET"/>
    <property type="match status" value="1"/>
</dbReference>
<dbReference type="InterPro" id="IPR036427">
    <property type="entry name" value="Bromodomain-like_sf"/>
</dbReference>
<keyword evidence="1 2" id="KW-0103">Bromodomain</keyword>
<dbReference type="InterPro" id="IPR001487">
    <property type="entry name" value="Bromodomain"/>
</dbReference>
<dbReference type="Proteomes" id="UP000078348">
    <property type="component" value="Unassembled WGS sequence"/>
</dbReference>
<accession>A0A196SIE7</accession>
<dbReference type="PROSITE" id="PS50014">
    <property type="entry name" value="BROMODOMAIN_2"/>
    <property type="match status" value="1"/>
</dbReference>
<dbReference type="PANTHER" id="PTHR22880:SF225">
    <property type="entry name" value="BROMODOMAIN-CONTAINING PROTEIN BET-1-RELATED"/>
    <property type="match status" value="1"/>
</dbReference>
<evidence type="ECO:0000256" key="2">
    <source>
        <dbReference type="PROSITE-ProRule" id="PRU00035"/>
    </source>
</evidence>
<dbReference type="SUPFAM" id="SSF47370">
    <property type="entry name" value="Bromodomain"/>
    <property type="match status" value="1"/>
</dbReference>
<organism evidence="5 6">
    <name type="scientific">Blastocystis sp. subtype 1 (strain ATCC 50177 / NandII)</name>
    <dbReference type="NCBI Taxonomy" id="478820"/>
    <lineage>
        <taxon>Eukaryota</taxon>
        <taxon>Sar</taxon>
        <taxon>Stramenopiles</taxon>
        <taxon>Bigyra</taxon>
        <taxon>Opalozoa</taxon>
        <taxon>Opalinata</taxon>
        <taxon>Blastocystidae</taxon>
        <taxon>Blastocystis</taxon>
    </lineage>
</organism>
<protein>
    <submittedName>
        <fullName evidence="5">Bromodomain-containing protein</fullName>
    </submittedName>
</protein>
<dbReference type="GO" id="GO:0006338">
    <property type="term" value="P:chromatin remodeling"/>
    <property type="evidence" value="ECO:0007669"/>
    <property type="project" value="TreeGrafter"/>
</dbReference>
<dbReference type="STRING" id="478820.A0A196SIE7"/>
<dbReference type="Gene3D" id="1.20.1270.220">
    <property type="match status" value="1"/>
</dbReference>
<dbReference type="InterPro" id="IPR038336">
    <property type="entry name" value="NET_sf"/>
</dbReference>
<feature type="domain" description="Bromo" evidence="3">
    <location>
        <begin position="14"/>
        <end position="86"/>
    </location>
</feature>
<dbReference type="Pfam" id="PF00439">
    <property type="entry name" value="Bromodomain"/>
    <property type="match status" value="1"/>
</dbReference>
<dbReference type="PROSITE" id="PS51525">
    <property type="entry name" value="NET"/>
    <property type="match status" value="1"/>
</dbReference>